<dbReference type="Gene3D" id="2.160.10.10">
    <property type="entry name" value="Hexapeptide repeat proteins"/>
    <property type="match status" value="1"/>
</dbReference>
<keyword evidence="3" id="KW-0677">Repeat</keyword>
<name>A0A128EZQ5_9GAMM</name>
<keyword evidence="6" id="KW-1185">Reference proteome</keyword>
<dbReference type="InterPro" id="IPR001451">
    <property type="entry name" value="Hexapep"/>
</dbReference>
<evidence type="ECO:0000256" key="1">
    <source>
        <dbReference type="ARBA" id="ARBA00007274"/>
    </source>
</evidence>
<dbReference type="InterPro" id="IPR050179">
    <property type="entry name" value="Trans_hexapeptide_repeat"/>
</dbReference>
<keyword evidence="2 5" id="KW-0808">Transferase</keyword>
<sequence length="142" mass="15470">MRQIKRNLRLLLLAIRTGYLKRRYGMNIAQGALLSSKCHLDKTNPKGIYIGEESYISFGATILTHDFVRGLHADTFIGKRCFIGANATILPGITIGSNSIVAAGSLVTKDVPCNSIVAGNPAKPIRHNIKTKKYGKLCNEEG</sequence>
<dbReference type="CDD" id="cd04647">
    <property type="entry name" value="LbH_MAT_like"/>
    <property type="match status" value="1"/>
</dbReference>
<dbReference type="AlphaFoldDB" id="A0A128EZQ5"/>
<dbReference type="EMBL" id="FIZX01000001">
    <property type="protein sequence ID" value="CZF80038.1"/>
    <property type="molecule type" value="Genomic_DNA"/>
</dbReference>
<dbReference type="STRING" id="1796497.GCE9029_01810"/>
<dbReference type="OrthoDB" id="9815592at2"/>
<comment type="similarity">
    <text evidence="1">Belongs to the transferase hexapeptide repeat family.</text>
</comment>
<evidence type="ECO:0000313" key="6">
    <source>
        <dbReference type="Proteomes" id="UP000071641"/>
    </source>
</evidence>
<gene>
    <name evidence="5" type="primary">lacA_1</name>
    <name evidence="5" type="ORF">GCE9029_01810</name>
</gene>
<dbReference type="SUPFAM" id="SSF51161">
    <property type="entry name" value="Trimeric LpxA-like enzymes"/>
    <property type="match status" value="1"/>
</dbReference>
<evidence type="ECO:0000256" key="4">
    <source>
        <dbReference type="ARBA" id="ARBA00023315"/>
    </source>
</evidence>
<dbReference type="PANTHER" id="PTHR43300">
    <property type="entry name" value="ACETYLTRANSFERASE"/>
    <property type="match status" value="1"/>
</dbReference>
<keyword evidence="4 5" id="KW-0012">Acyltransferase</keyword>
<protein>
    <submittedName>
        <fullName evidence="5">Galactoside O-acetyltransferase</fullName>
        <ecNumber evidence="5">2.3.1.18</ecNumber>
    </submittedName>
</protein>
<evidence type="ECO:0000313" key="5">
    <source>
        <dbReference type="EMBL" id="CZF80038.1"/>
    </source>
</evidence>
<organism evidence="5 6">
    <name type="scientific">Grimontia celer</name>
    <dbReference type="NCBI Taxonomy" id="1796497"/>
    <lineage>
        <taxon>Bacteria</taxon>
        <taxon>Pseudomonadati</taxon>
        <taxon>Pseudomonadota</taxon>
        <taxon>Gammaproteobacteria</taxon>
        <taxon>Vibrionales</taxon>
        <taxon>Vibrionaceae</taxon>
        <taxon>Grimontia</taxon>
    </lineage>
</organism>
<evidence type="ECO:0000256" key="2">
    <source>
        <dbReference type="ARBA" id="ARBA00022679"/>
    </source>
</evidence>
<dbReference type="Pfam" id="PF14602">
    <property type="entry name" value="Hexapep_2"/>
    <property type="match status" value="1"/>
</dbReference>
<dbReference type="InterPro" id="IPR011004">
    <property type="entry name" value="Trimer_LpxA-like_sf"/>
</dbReference>
<dbReference type="GO" id="GO:0008870">
    <property type="term" value="F:galactoside O-acetyltransferase activity"/>
    <property type="evidence" value="ECO:0007669"/>
    <property type="project" value="UniProtKB-EC"/>
</dbReference>
<accession>A0A128EZQ5</accession>
<evidence type="ECO:0000256" key="3">
    <source>
        <dbReference type="ARBA" id="ARBA00022737"/>
    </source>
</evidence>
<dbReference type="Proteomes" id="UP000071641">
    <property type="component" value="Unassembled WGS sequence"/>
</dbReference>
<dbReference type="PROSITE" id="PS00101">
    <property type="entry name" value="HEXAPEP_TRANSFERASES"/>
    <property type="match status" value="1"/>
</dbReference>
<reference evidence="6" key="1">
    <citation type="submission" date="2016-02" db="EMBL/GenBank/DDBJ databases">
        <authorList>
            <person name="Rodrigo-Torres Lidia"/>
            <person name="Arahal R.David."/>
        </authorList>
    </citation>
    <scope>NUCLEOTIDE SEQUENCE [LARGE SCALE GENOMIC DNA]</scope>
    <source>
        <strain evidence="6">CECT 9029</strain>
    </source>
</reference>
<dbReference type="EC" id="2.3.1.18" evidence="5"/>
<dbReference type="InterPro" id="IPR018357">
    <property type="entry name" value="Hexapep_transf_CS"/>
</dbReference>
<proteinExistence type="inferred from homology"/>